<sequence>MVQLQQNAVRNRLIKAMSPDDFDRLQPHLYLTDLPLQQMLIAPNQRVEHLYFLESGVSSITAQGSDGRVEVGIAGREGLVGAVPLLLGSDRVPHDHFMQLAGEGWRIGAEALLAATDASATLRRLLLRYIQTELVQVRQTAFVNASFNIEARLARWLLMCHDRVDGDDLLLKHEFLSMMLGVQRSGVTLALQNLEGAGRIKARRGRITVIDRERLETLADGSYGAPEAEYARLIEGALCRATTSTCGTSRARAGWPRIWRATNSPTSALRARRRCDRRAT</sequence>
<organism evidence="6 7">
    <name type="scientific">Methylobacterium iners</name>
    <dbReference type="NCBI Taxonomy" id="418707"/>
    <lineage>
        <taxon>Bacteria</taxon>
        <taxon>Pseudomonadati</taxon>
        <taxon>Pseudomonadota</taxon>
        <taxon>Alphaproteobacteria</taxon>
        <taxon>Hyphomicrobiales</taxon>
        <taxon>Methylobacteriaceae</taxon>
        <taxon>Methylobacterium</taxon>
    </lineage>
</organism>
<dbReference type="SMART" id="SM00100">
    <property type="entry name" value="cNMP"/>
    <property type="match status" value="1"/>
</dbReference>
<dbReference type="Gene3D" id="1.10.10.10">
    <property type="entry name" value="Winged helix-like DNA-binding domain superfamily/Winged helix DNA-binding domain"/>
    <property type="match status" value="1"/>
</dbReference>
<reference evidence="6" key="2">
    <citation type="submission" date="2021-08" db="EMBL/GenBank/DDBJ databases">
        <authorList>
            <person name="Tani A."/>
            <person name="Ola A."/>
            <person name="Ogura Y."/>
            <person name="Katsura K."/>
            <person name="Hayashi T."/>
        </authorList>
    </citation>
    <scope>NUCLEOTIDE SEQUENCE</scope>
    <source>
        <strain evidence="6">DSM 19015</strain>
    </source>
</reference>
<dbReference type="InterPro" id="IPR012318">
    <property type="entry name" value="HTH_CRP"/>
</dbReference>
<dbReference type="Pfam" id="PF13545">
    <property type="entry name" value="HTH_Crp_2"/>
    <property type="match status" value="1"/>
</dbReference>
<keyword evidence="7" id="KW-1185">Reference proteome</keyword>
<evidence type="ECO:0000259" key="5">
    <source>
        <dbReference type="PROSITE" id="PS51063"/>
    </source>
</evidence>
<dbReference type="InterPro" id="IPR036390">
    <property type="entry name" value="WH_DNA-bd_sf"/>
</dbReference>
<evidence type="ECO:0008006" key="8">
    <source>
        <dbReference type="Google" id="ProtNLM"/>
    </source>
</evidence>
<evidence type="ECO:0000313" key="6">
    <source>
        <dbReference type="EMBL" id="GJD93112.1"/>
    </source>
</evidence>
<dbReference type="Gene3D" id="2.60.120.10">
    <property type="entry name" value="Jelly Rolls"/>
    <property type="match status" value="1"/>
</dbReference>
<dbReference type="InterPro" id="IPR018490">
    <property type="entry name" value="cNMP-bd_dom_sf"/>
</dbReference>
<gene>
    <name evidence="6" type="ORF">OCOJLMKI_0301</name>
</gene>
<evidence type="ECO:0000256" key="3">
    <source>
        <dbReference type="ARBA" id="ARBA00023163"/>
    </source>
</evidence>
<accession>A0ABQ4RSE6</accession>
<name>A0ABQ4RSE6_9HYPH</name>
<protein>
    <recommendedName>
        <fullName evidence="8">CarD family transcriptional regulator</fullName>
    </recommendedName>
</protein>
<dbReference type="CDD" id="cd00038">
    <property type="entry name" value="CAP_ED"/>
    <property type="match status" value="1"/>
</dbReference>
<evidence type="ECO:0000256" key="1">
    <source>
        <dbReference type="ARBA" id="ARBA00023015"/>
    </source>
</evidence>
<dbReference type="SUPFAM" id="SSF46785">
    <property type="entry name" value="Winged helix' DNA-binding domain"/>
    <property type="match status" value="1"/>
</dbReference>
<dbReference type="PROSITE" id="PS50042">
    <property type="entry name" value="CNMP_BINDING_3"/>
    <property type="match status" value="1"/>
</dbReference>
<dbReference type="EMBL" id="BPQP01000004">
    <property type="protein sequence ID" value="GJD93112.1"/>
    <property type="molecule type" value="Genomic_DNA"/>
</dbReference>
<dbReference type="InterPro" id="IPR000595">
    <property type="entry name" value="cNMP-bd_dom"/>
</dbReference>
<proteinExistence type="predicted"/>
<dbReference type="SUPFAM" id="SSF51206">
    <property type="entry name" value="cAMP-binding domain-like"/>
    <property type="match status" value="1"/>
</dbReference>
<dbReference type="InterPro" id="IPR036388">
    <property type="entry name" value="WH-like_DNA-bd_sf"/>
</dbReference>
<feature type="domain" description="Cyclic nucleotide-binding" evidence="4">
    <location>
        <begin position="13"/>
        <end position="91"/>
    </location>
</feature>
<evidence type="ECO:0000313" key="7">
    <source>
        <dbReference type="Proteomes" id="UP001055125"/>
    </source>
</evidence>
<dbReference type="Proteomes" id="UP001055125">
    <property type="component" value="Unassembled WGS sequence"/>
</dbReference>
<evidence type="ECO:0000259" key="4">
    <source>
        <dbReference type="PROSITE" id="PS50042"/>
    </source>
</evidence>
<dbReference type="InterPro" id="IPR014710">
    <property type="entry name" value="RmlC-like_jellyroll"/>
</dbReference>
<dbReference type="PROSITE" id="PS51063">
    <property type="entry name" value="HTH_CRP_2"/>
    <property type="match status" value="1"/>
</dbReference>
<keyword evidence="3" id="KW-0804">Transcription</keyword>
<evidence type="ECO:0000256" key="2">
    <source>
        <dbReference type="ARBA" id="ARBA00023125"/>
    </source>
</evidence>
<feature type="domain" description="HTH crp-type" evidence="5">
    <location>
        <begin position="147"/>
        <end position="213"/>
    </location>
</feature>
<reference evidence="6" key="1">
    <citation type="journal article" date="2021" name="Front. Microbiol.">
        <title>Comprehensive Comparative Genomics and Phenotyping of Methylobacterium Species.</title>
        <authorList>
            <person name="Alessa O."/>
            <person name="Ogura Y."/>
            <person name="Fujitani Y."/>
            <person name="Takami H."/>
            <person name="Hayashi T."/>
            <person name="Sahin N."/>
            <person name="Tani A."/>
        </authorList>
    </citation>
    <scope>NUCLEOTIDE SEQUENCE</scope>
    <source>
        <strain evidence="6">DSM 19015</strain>
    </source>
</reference>
<comment type="caution">
    <text evidence="6">The sequence shown here is derived from an EMBL/GenBank/DDBJ whole genome shotgun (WGS) entry which is preliminary data.</text>
</comment>
<keyword evidence="2" id="KW-0238">DNA-binding</keyword>
<keyword evidence="1" id="KW-0805">Transcription regulation</keyword>